<accession>A0A7V2ZKJ1</accession>
<proteinExistence type="predicted"/>
<reference evidence="1" key="1">
    <citation type="journal article" date="2020" name="mSystems">
        <title>Genome- and Community-Level Interaction Insights into Carbon Utilization and Element Cycling Functions of Hydrothermarchaeota in Hydrothermal Sediment.</title>
        <authorList>
            <person name="Zhou Z."/>
            <person name="Liu Y."/>
            <person name="Xu W."/>
            <person name="Pan J."/>
            <person name="Luo Z.H."/>
            <person name="Li M."/>
        </authorList>
    </citation>
    <scope>NUCLEOTIDE SEQUENCE [LARGE SCALE GENOMIC DNA]</scope>
    <source>
        <strain evidence="1">SpSt-479</strain>
    </source>
</reference>
<sequence length="214" mass="25166">MNDEIKNKLEVLKKYDDKFFKLAEKILEAHNGSFYPVDEIVIGIIKRSLSLLDGFCTMIENNNNLCAASLVRLHLDSLLRFHALHLVENPHDLSIRILKGERLDKIKDKNKKQLKDKYLAEEVNKKYNWVLRVYQETSGFVHLSKKHFFYAITEVRDSDRTISWAIGAREKHITEKTILEYIEGFQAISNAILDYLFGWYITKEHPEILQRDKV</sequence>
<dbReference type="AlphaFoldDB" id="A0A7V2ZKJ1"/>
<organism evidence="1">
    <name type="scientific">Ignavibacterium album</name>
    <dbReference type="NCBI Taxonomy" id="591197"/>
    <lineage>
        <taxon>Bacteria</taxon>
        <taxon>Pseudomonadati</taxon>
        <taxon>Ignavibacteriota</taxon>
        <taxon>Ignavibacteria</taxon>
        <taxon>Ignavibacteriales</taxon>
        <taxon>Ignavibacteriaceae</taxon>
        <taxon>Ignavibacterium</taxon>
    </lineage>
</organism>
<name>A0A7V2ZKJ1_9BACT</name>
<evidence type="ECO:0000313" key="1">
    <source>
        <dbReference type="EMBL" id="HFI91647.1"/>
    </source>
</evidence>
<dbReference type="EMBL" id="DSUJ01000008">
    <property type="protein sequence ID" value="HFI91647.1"/>
    <property type="molecule type" value="Genomic_DNA"/>
</dbReference>
<gene>
    <name evidence="1" type="ORF">ENS31_09010</name>
</gene>
<comment type="caution">
    <text evidence="1">The sequence shown here is derived from an EMBL/GenBank/DDBJ whole genome shotgun (WGS) entry which is preliminary data.</text>
</comment>
<protein>
    <submittedName>
        <fullName evidence="1">Uncharacterized protein</fullName>
    </submittedName>
</protein>